<feature type="region of interest" description="Disordered" evidence="1">
    <location>
        <begin position="33"/>
        <end position="80"/>
    </location>
</feature>
<feature type="compositionally biased region" description="Basic and acidic residues" evidence="1">
    <location>
        <begin position="70"/>
        <end position="80"/>
    </location>
</feature>
<evidence type="ECO:0000313" key="2">
    <source>
        <dbReference type="EMBL" id="MCT2593203.1"/>
    </source>
</evidence>
<sequence>MHSTNGKHRSNPRAARISVAAVAVAAMIGGSLAWSSNTAETTGPQKTADEAPAAGPIGFGAGTTGGVQLIRERRGPLPPR</sequence>
<evidence type="ECO:0000256" key="1">
    <source>
        <dbReference type="SAM" id="MobiDB-lite"/>
    </source>
</evidence>
<name>A0ABT2JZ68_9ACTN</name>
<dbReference type="EMBL" id="JAJAGO010000013">
    <property type="protein sequence ID" value="MCT2593203.1"/>
    <property type="molecule type" value="Genomic_DNA"/>
</dbReference>
<keyword evidence="3" id="KW-1185">Reference proteome</keyword>
<organism evidence="2 3">
    <name type="scientific">Streptomyces gossypii</name>
    <dbReference type="NCBI Taxonomy" id="2883101"/>
    <lineage>
        <taxon>Bacteria</taxon>
        <taxon>Bacillati</taxon>
        <taxon>Actinomycetota</taxon>
        <taxon>Actinomycetes</taxon>
        <taxon>Kitasatosporales</taxon>
        <taxon>Streptomycetaceae</taxon>
        <taxon>Streptomyces</taxon>
    </lineage>
</organism>
<accession>A0ABT2JZ68</accession>
<dbReference type="RefSeq" id="WP_260220572.1">
    <property type="nucleotide sequence ID" value="NZ_JAJAGO010000013.1"/>
</dbReference>
<proteinExistence type="predicted"/>
<reference evidence="2 3" key="1">
    <citation type="submission" date="2021-10" db="EMBL/GenBank/DDBJ databases">
        <title>Streptomyces gossypii sp. nov., isolated from soil collected from cotton field.</title>
        <authorList>
            <person name="Ge X."/>
            <person name="Chen X."/>
            <person name="Liu W."/>
        </authorList>
    </citation>
    <scope>NUCLEOTIDE SEQUENCE [LARGE SCALE GENOMIC DNA]</scope>
    <source>
        <strain evidence="2 3">N2-109</strain>
    </source>
</reference>
<protein>
    <submittedName>
        <fullName evidence="2">Uncharacterized protein</fullName>
    </submittedName>
</protein>
<comment type="caution">
    <text evidence="2">The sequence shown here is derived from an EMBL/GenBank/DDBJ whole genome shotgun (WGS) entry which is preliminary data.</text>
</comment>
<gene>
    <name evidence="2" type="ORF">LHJ74_25405</name>
</gene>
<dbReference type="Proteomes" id="UP001156389">
    <property type="component" value="Unassembled WGS sequence"/>
</dbReference>
<feature type="compositionally biased region" description="Polar residues" evidence="1">
    <location>
        <begin position="33"/>
        <end position="45"/>
    </location>
</feature>
<evidence type="ECO:0000313" key="3">
    <source>
        <dbReference type="Proteomes" id="UP001156389"/>
    </source>
</evidence>